<dbReference type="EMBL" id="CAJOBA010043418">
    <property type="protein sequence ID" value="CAF4149013.1"/>
    <property type="molecule type" value="Genomic_DNA"/>
</dbReference>
<evidence type="ECO:0000313" key="2">
    <source>
        <dbReference type="EMBL" id="CAF4149013.1"/>
    </source>
</evidence>
<organism evidence="2 3">
    <name type="scientific">Didymodactylos carnosus</name>
    <dbReference type="NCBI Taxonomy" id="1234261"/>
    <lineage>
        <taxon>Eukaryota</taxon>
        <taxon>Metazoa</taxon>
        <taxon>Spiralia</taxon>
        <taxon>Gnathifera</taxon>
        <taxon>Rotifera</taxon>
        <taxon>Eurotatoria</taxon>
        <taxon>Bdelloidea</taxon>
        <taxon>Philodinida</taxon>
        <taxon>Philodinidae</taxon>
        <taxon>Didymodactylos</taxon>
    </lineage>
</organism>
<evidence type="ECO:0000256" key="1">
    <source>
        <dbReference type="SAM" id="Coils"/>
    </source>
</evidence>
<sequence>PGKKPTSMHNLSADVVSRIEFDEKEQECMAKDEQIQILQAKIRRLEHLLHLKDVRVEDLSEKLERVKGGVSRQPPTTTNGRK</sequence>
<reference evidence="2" key="1">
    <citation type="submission" date="2021-02" db="EMBL/GenBank/DDBJ databases">
        <authorList>
            <person name="Nowell W R."/>
        </authorList>
    </citation>
    <scope>NUCLEOTIDE SEQUENCE</scope>
</reference>
<gene>
    <name evidence="2" type="ORF">TMI583_LOCUS30991</name>
</gene>
<feature type="coiled-coil region" evidence="1">
    <location>
        <begin position="21"/>
        <end position="48"/>
    </location>
</feature>
<evidence type="ECO:0000313" key="3">
    <source>
        <dbReference type="Proteomes" id="UP000682733"/>
    </source>
</evidence>
<proteinExistence type="predicted"/>
<protein>
    <submittedName>
        <fullName evidence="2">Uncharacterized protein</fullName>
    </submittedName>
</protein>
<name>A0A8S2R722_9BILA</name>
<feature type="non-terminal residue" evidence="2">
    <location>
        <position position="1"/>
    </location>
</feature>
<comment type="caution">
    <text evidence="2">The sequence shown here is derived from an EMBL/GenBank/DDBJ whole genome shotgun (WGS) entry which is preliminary data.</text>
</comment>
<accession>A0A8S2R722</accession>
<keyword evidence="1" id="KW-0175">Coiled coil</keyword>
<dbReference type="Proteomes" id="UP000682733">
    <property type="component" value="Unassembled WGS sequence"/>
</dbReference>
<dbReference type="AlphaFoldDB" id="A0A8S2R722"/>